<dbReference type="EMBL" id="LAZR01036352">
    <property type="protein sequence ID" value="KKL25076.1"/>
    <property type="molecule type" value="Genomic_DNA"/>
</dbReference>
<dbReference type="InterPro" id="IPR015421">
    <property type="entry name" value="PyrdxlP-dep_Trfase_major"/>
</dbReference>
<sequence>MDSFNSYLLLKRPVVFVGPYEHHSNEVSWRECYAEVIEIDLDSRGLLDLADLERKVSKAEYRDRFKIGAFSAGSNVSAIKTPVFEVARILHQNSTLVFFDYAAVAPYTEINICRDQDSFFDGIYFSPHKFLGGPGSSGILIINERIYRKDLSPTIAAGGTVDFVNFNDQKYSAEIEVREKPGTPGILQT</sequence>
<dbReference type="PANTHER" id="PTHR43586">
    <property type="entry name" value="CYSTEINE DESULFURASE"/>
    <property type="match status" value="1"/>
</dbReference>
<accession>A0A0F9E593</accession>
<dbReference type="PANTHER" id="PTHR43586:SF8">
    <property type="entry name" value="CYSTEINE DESULFURASE 1, CHLOROPLASTIC"/>
    <property type="match status" value="1"/>
</dbReference>
<feature type="non-terminal residue" evidence="3">
    <location>
        <position position="189"/>
    </location>
</feature>
<keyword evidence="1" id="KW-0663">Pyridoxal phosphate</keyword>
<protein>
    <recommendedName>
        <fullName evidence="2">Aminotransferase class V domain-containing protein</fullName>
    </recommendedName>
</protein>
<feature type="domain" description="Aminotransferase class V" evidence="2">
    <location>
        <begin position="14"/>
        <end position="187"/>
    </location>
</feature>
<reference evidence="3" key="1">
    <citation type="journal article" date="2015" name="Nature">
        <title>Complex archaea that bridge the gap between prokaryotes and eukaryotes.</title>
        <authorList>
            <person name="Spang A."/>
            <person name="Saw J.H."/>
            <person name="Jorgensen S.L."/>
            <person name="Zaremba-Niedzwiedzka K."/>
            <person name="Martijn J."/>
            <person name="Lind A.E."/>
            <person name="van Eijk R."/>
            <person name="Schleper C."/>
            <person name="Guy L."/>
            <person name="Ettema T.J."/>
        </authorList>
    </citation>
    <scope>NUCLEOTIDE SEQUENCE</scope>
</reference>
<name>A0A0F9E593_9ZZZZ</name>
<evidence type="ECO:0000259" key="2">
    <source>
        <dbReference type="Pfam" id="PF00266"/>
    </source>
</evidence>
<evidence type="ECO:0000256" key="1">
    <source>
        <dbReference type="ARBA" id="ARBA00022898"/>
    </source>
</evidence>
<gene>
    <name evidence="3" type="ORF">LCGC14_2408960</name>
</gene>
<proteinExistence type="predicted"/>
<evidence type="ECO:0000313" key="3">
    <source>
        <dbReference type="EMBL" id="KKL25076.1"/>
    </source>
</evidence>
<dbReference type="InterPro" id="IPR015424">
    <property type="entry name" value="PyrdxlP-dep_Trfase"/>
</dbReference>
<dbReference type="SUPFAM" id="SSF53383">
    <property type="entry name" value="PLP-dependent transferases"/>
    <property type="match status" value="1"/>
</dbReference>
<dbReference type="Gene3D" id="3.40.640.10">
    <property type="entry name" value="Type I PLP-dependent aspartate aminotransferase-like (Major domain)"/>
    <property type="match status" value="1"/>
</dbReference>
<dbReference type="AlphaFoldDB" id="A0A0F9E593"/>
<dbReference type="Pfam" id="PF00266">
    <property type="entry name" value="Aminotran_5"/>
    <property type="match status" value="1"/>
</dbReference>
<organism evidence="3">
    <name type="scientific">marine sediment metagenome</name>
    <dbReference type="NCBI Taxonomy" id="412755"/>
    <lineage>
        <taxon>unclassified sequences</taxon>
        <taxon>metagenomes</taxon>
        <taxon>ecological metagenomes</taxon>
    </lineage>
</organism>
<comment type="caution">
    <text evidence="3">The sequence shown here is derived from an EMBL/GenBank/DDBJ whole genome shotgun (WGS) entry which is preliminary data.</text>
</comment>
<dbReference type="InterPro" id="IPR000192">
    <property type="entry name" value="Aminotrans_V_dom"/>
</dbReference>